<dbReference type="Proteomes" id="UP000199545">
    <property type="component" value="Unassembled WGS sequence"/>
</dbReference>
<comment type="pathway">
    <text evidence="3 16">Amino-acid biosynthesis; L-methionine biosynthesis via de novo pathway; L-homoserine from L-aspartate: step 3/3.</text>
</comment>
<dbReference type="Gene3D" id="3.40.50.720">
    <property type="entry name" value="NAD(P)-binding Rossmann-like Domain"/>
    <property type="match status" value="1"/>
</dbReference>
<evidence type="ECO:0000256" key="8">
    <source>
        <dbReference type="ARBA" id="ARBA00022697"/>
    </source>
</evidence>
<keyword evidence="13" id="KW-0915">Sodium</keyword>
<dbReference type="InterPro" id="IPR019811">
    <property type="entry name" value="HDH_CS"/>
</dbReference>
<dbReference type="RefSeq" id="WP_175482460.1">
    <property type="nucleotide sequence ID" value="NZ_FORR01000013.1"/>
</dbReference>
<comment type="pathway">
    <text evidence="2 16">Amino-acid biosynthesis; L-threonine biosynthesis; L-threonine from L-aspartate: step 3/5.</text>
</comment>
<evidence type="ECO:0000256" key="12">
    <source>
        <dbReference type="ARBA" id="ARBA00023027"/>
    </source>
</evidence>
<dbReference type="SUPFAM" id="SSF55347">
    <property type="entry name" value="Glyceraldehyde-3-phosphate dehydrogenase-like, C-terminal domain"/>
    <property type="match status" value="1"/>
</dbReference>
<dbReference type="GO" id="GO:0004412">
    <property type="term" value="F:homoserine dehydrogenase activity"/>
    <property type="evidence" value="ECO:0007669"/>
    <property type="project" value="UniProtKB-EC"/>
</dbReference>
<evidence type="ECO:0000256" key="4">
    <source>
        <dbReference type="ARBA" id="ARBA00006753"/>
    </source>
</evidence>
<keyword evidence="9" id="KW-0479">Metal-binding</keyword>
<comment type="catalytic activity">
    <reaction evidence="15">
        <text>L-homoserine + NADP(+) = L-aspartate 4-semialdehyde + NADPH + H(+)</text>
        <dbReference type="Rhea" id="RHEA:15761"/>
        <dbReference type="ChEBI" id="CHEBI:15378"/>
        <dbReference type="ChEBI" id="CHEBI:57476"/>
        <dbReference type="ChEBI" id="CHEBI:57783"/>
        <dbReference type="ChEBI" id="CHEBI:58349"/>
        <dbReference type="ChEBI" id="CHEBI:537519"/>
        <dbReference type="EC" id="1.1.1.3"/>
    </reaction>
    <physiologicalReaction direction="right-to-left" evidence="15">
        <dbReference type="Rhea" id="RHEA:15763"/>
    </physiologicalReaction>
</comment>
<evidence type="ECO:0000256" key="9">
    <source>
        <dbReference type="ARBA" id="ARBA00022723"/>
    </source>
</evidence>
<keyword evidence="21" id="KW-1185">Reference proteome</keyword>
<protein>
    <recommendedName>
        <fullName evidence="6 16">Homoserine dehydrogenase</fullName>
        <ecNumber evidence="5 16">1.1.1.3</ecNumber>
    </recommendedName>
</protein>
<evidence type="ECO:0000256" key="1">
    <source>
        <dbReference type="ARBA" id="ARBA00001920"/>
    </source>
</evidence>
<sequence>MSNETAVKANKTVRVGLLGLGTVGSGVMKVLLHQQALIKERTGYRIEVPHILVRDPKKKRKVKVFPEQLTTDADRIVDDQDISIVIEVMGGVEPARTILLKALRSGKHVITANKELLAKHGSELMKAAQESGVQLLFEASVAGGIPVIRFLQGYLTANRVYEISGILNGTTNYILTKMEQTGQTFAEALAEAQELGYAEADPTDDVEGYDAAYKLAILTNLAFDVEVPVSDIFREGIKEIRPIDLGWAREFGYVIKLLARSRKTERGIELSVGPCLLPLSHPLARVHDVFNAVTVYSDVVGDVTLVGKGAGEYPTASAVIEDLTALLRQSGQVLRTTCWQTSSHRCLETESSRFFIRFTSAEQESQQLEQQLKRVIAEWGGRVIHQVKKEALGKENFGWIVQNLPRKRLIELLDQASANGLLSQQPLVLPCLDQVATQSRKLASAI</sequence>
<keyword evidence="12" id="KW-0520">NAD</keyword>
<evidence type="ECO:0000256" key="3">
    <source>
        <dbReference type="ARBA" id="ARBA00005062"/>
    </source>
</evidence>
<evidence type="ECO:0000256" key="7">
    <source>
        <dbReference type="ARBA" id="ARBA00022605"/>
    </source>
</evidence>
<dbReference type="InterPro" id="IPR001342">
    <property type="entry name" value="HDH_cat"/>
</dbReference>
<comment type="cofactor">
    <cofactor evidence="1">
        <name>a metal cation</name>
        <dbReference type="ChEBI" id="CHEBI:25213"/>
    </cofactor>
</comment>
<organism evidence="20 21">
    <name type="scientific">Thermoflavimicrobium dichotomicum</name>
    <dbReference type="NCBI Taxonomy" id="46223"/>
    <lineage>
        <taxon>Bacteria</taxon>
        <taxon>Bacillati</taxon>
        <taxon>Bacillota</taxon>
        <taxon>Bacilli</taxon>
        <taxon>Bacillales</taxon>
        <taxon>Thermoactinomycetaceae</taxon>
        <taxon>Thermoflavimicrobium</taxon>
    </lineage>
</organism>
<dbReference type="EC" id="1.1.1.3" evidence="5 16"/>
<dbReference type="Gene3D" id="3.30.70.260">
    <property type="match status" value="1"/>
</dbReference>
<dbReference type="AlphaFoldDB" id="A0A1I3SHK6"/>
<dbReference type="GO" id="GO:0050661">
    <property type="term" value="F:NADP binding"/>
    <property type="evidence" value="ECO:0007669"/>
    <property type="project" value="InterPro"/>
</dbReference>
<evidence type="ECO:0000256" key="6">
    <source>
        <dbReference type="ARBA" id="ARBA00013376"/>
    </source>
</evidence>
<dbReference type="UniPathway" id="UPA00051">
    <property type="reaction ID" value="UER00465"/>
</dbReference>
<evidence type="ECO:0000256" key="10">
    <source>
        <dbReference type="ARBA" id="ARBA00022857"/>
    </source>
</evidence>
<evidence type="ECO:0000256" key="11">
    <source>
        <dbReference type="ARBA" id="ARBA00023002"/>
    </source>
</evidence>
<keyword evidence="10 16" id="KW-0521">NADP</keyword>
<dbReference type="STRING" id="46223.SAMN05421852_11342"/>
<keyword evidence="14 16" id="KW-0486">Methionine biosynthesis</keyword>
<dbReference type="GO" id="GO:0046872">
    <property type="term" value="F:metal ion binding"/>
    <property type="evidence" value="ECO:0007669"/>
    <property type="project" value="UniProtKB-KW"/>
</dbReference>
<dbReference type="PANTHER" id="PTHR43331">
    <property type="entry name" value="HOMOSERINE DEHYDROGENASE"/>
    <property type="match status" value="1"/>
</dbReference>
<comment type="similarity">
    <text evidence="4 17">Belongs to the homoserine dehydrogenase family.</text>
</comment>
<evidence type="ECO:0000256" key="2">
    <source>
        <dbReference type="ARBA" id="ARBA00005056"/>
    </source>
</evidence>
<dbReference type="SUPFAM" id="SSF51735">
    <property type="entry name" value="NAD(P)-binding Rossmann-fold domains"/>
    <property type="match status" value="1"/>
</dbReference>
<keyword evidence="11 16" id="KW-0560">Oxidoreductase</keyword>
<gene>
    <name evidence="20" type="ORF">SAMN05421852_11342</name>
</gene>
<feature type="domain" description="Aspartate/homoserine dehydrogenase NAD-binding" evidence="19">
    <location>
        <begin position="19"/>
        <end position="138"/>
    </location>
</feature>
<evidence type="ECO:0000313" key="21">
    <source>
        <dbReference type="Proteomes" id="UP000199545"/>
    </source>
</evidence>
<keyword evidence="8 16" id="KW-0791">Threonine biosynthesis</keyword>
<dbReference type="PROSITE" id="PS01042">
    <property type="entry name" value="HOMOSER_DHGENASE"/>
    <property type="match status" value="1"/>
</dbReference>
<evidence type="ECO:0000313" key="20">
    <source>
        <dbReference type="EMBL" id="SFJ58165.1"/>
    </source>
</evidence>
<dbReference type="UniPathway" id="UPA00050">
    <property type="reaction ID" value="UER00063"/>
</dbReference>
<dbReference type="GO" id="GO:0009086">
    <property type="term" value="P:methionine biosynthetic process"/>
    <property type="evidence" value="ECO:0007669"/>
    <property type="project" value="UniProtKB-KW"/>
</dbReference>
<dbReference type="GO" id="GO:0009088">
    <property type="term" value="P:threonine biosynthetic process"/>
    <property type="evidence" value="ECO:0007669"/>
    <property type="project" value="UniProtKB-UniPathway"/>
</dbReference>
<dbReference type="Pfam" id="PF00742">
    <property type="entry name" value="Homoserine_dh"/>
    <property type="match status" value="1"/>
</dbReference>
<name>A0A1I3SHK6_9BACL</name>
<dbReference type="InterPro" id="IPR036291">
    <property type="entry name" value="NAD(P)-bd_dom_sf"/>
</dbReference>
<dbReference type="InterPro" id="IPR005106">
    <property type="entry name" value="Asp/hSer_DH_NAD-bd"/>
</dbReference>
<reference evidence="20 21" key="1">
    <citation type="submission" date="2016-10" db="EMBL/GenBank/DDBJ databases">
        <authorList>
            <person name="de Groot N.N."/>
        </authorList>
    </citation>
    <scope>NUCLEOTIDE SEQUENCE [LARGE SCALE GENOMIC DNA]</scope>
    <source>
        <strain evidence="20 21">DSM 44778</strain>
    </source>
</reference>
<dbReference type="PANTHER" id="PTHR43331:SF1">
    <property type="entry name" value="HOMOSERINE DEHYDROGENASE"/>
    <property type="match status" value="1"/>
</dbReference>
<dbReference type="Pfam" id="PF03447">
    <property type="entry name" value="NAD_binding_3"/>
    <property type="match status" value="1"/>
</dbReference>
<evidence type="ECO:0000259" key="18">
    <source>
        <dbReference type="Pfam" id="PF00742"/>
    </source>
</evidence>
<dbReference type="Gene3D" id="3.30.360.10">
    <property type="entry name" value="Dihydrodipicolinate Reductase, domain 2"/>
    <property type="match status" value="1"/>
</dbReference>
<dbReference type="FunFam" id="3.40.50.720:FF:000062">
    <property type="entry name" value="Homoserine dehydrogenase"/>
    <property type="match status" value="1"/>
</dbReference>
<accession>A0A1I3SHK6</accession>
<evidence type="ECO:0000256" key="17">
    <source>
        <dbReference type="RuleBase" id="RU004171"/>
    </source>
</evidence>
<dbReference type="FunFam" id="3.30.360.10:FF:000005">
    <property type="entry name" value="Homoserine dehydrogenase"/>
    <property type="match status" value="1"/>
</dbReference>
<evidence type="ECO:0000256" key="5">
    <source>
        <dbReference type="ARBA" id="ARBA00013213"/>
    </source>
</evidence>
<evidence type="ECO:0000256" key="16">
    <source>
        <dbReference type="RuleBase" id="RU000579"/>
    </source>
</evidence>
<dbReference type="EMBL" id="FORR01000013">
    <property type="protein sequence ID" value="SFJ58165.1"/>
    <property type="molecule type" value="Genomic_DNA"/>
</dbReference>
<evidence type="ECO:0000256" key="15">
    <source>
        <dbReference type="ARBA" id="ARBA00048841"/>
    </source>
</evidence>
<feature type="domain" description="Homoserine dehydrogenase catalytic" evidence="18">
    <location>
        <begin position="146"/>
        <end position="323"/>
    </location>
</feature>
<evidence type="ECO:0000256" key="13">
    <source>
        <dbReference type="ARBA" id="ARBA00023053"/>
    </source>
</evidence>
<evidence type="ECO:0000256" key="14">
    <source>
        <dbReference type="ARBA" id="ARBA00023167"/>
    </source>
</evidence>
<dbReference type="NCBIfam" id="NF004976">
    <property type="entry name" value="PRK06349.1"/>
    <property type="match status" value="1"/>
</dbReference>
<proteinExistence type="inferred from homology"/>
<evidence type="ECO:0000259" key="19">
    <source>
        <dbReference type="Pfam" id="PF03447"/>
    </source>
</evidence>
<keyword evidence="7 16" id="KW-0028">Amino-acid biosynthesis</keyword>